<evidence type="ECO:0000256" key="6">
    <source>
        <dbReference type="SAM" id="MobiDB-lite"/>
    </source>
</evidence>
<feature type="compositionally biased region" description="Basic and acidic residues" evidence="6">
    <location>
        <begin position="350"/>
        <end position="376"/>
    </location>
</feature>
<dbReference type="Proteomes" id="UP000019151">
    <property type="component" value="Chromosome"/>
</dbReference>
<evidence type="ECO:0000256" key="4">
    <source>
        <dbReference type="ARBA" id="ARBA00022989"/>
    </source>
</evidence>
<feature type="transmembrane region" description="Helical" evidence="7">
    <location>
        <begin position="12"/>
        <end position="32"/>
    </location>
</feature>
<feature type="compositionally biased region" description="Pro residues" evidence="6">
    <location>
        <begin position="388"/>
        <end position="403"/>
    </location>
</feature>
<feature type="transmembrane region" description="Helical" evidence="7">
    <location>
        <begin position="52"/>
        <end position="78"/>
    </location>
</feature>
<feature type="compositionally biased region" description="Low complexity" evidence="6">
    <location>
        <begin position="404"/>
        <end position="417"/>
    </location>
</feature>
<keyword evidence="9" id="KW-1185">Reference proteome</keyword>
<evidence type="ECO:0000256" key="7">
    <source>
        <dbReference type="SAM" id="Phobius"/>
    </source>
</evidence>
<keyword evidence="2" id="KW-1003">Cell membrane</keyword>
<dbReference type="InParanoid" id="W0RKW5"/>
<name>W0RKW5_9BACT</name>
<dbReference type="EMBL" id="CP007128">
    <property type="protein sequence ID" value="AHG91699.1"/>
    <property type="molecule type" value="Genomic_DNA"/>
</dbReference>
<dbReference type="STRING" id="861299.J421_4162"/>
<keyword evidence="3 7" id="KW-0812">Transmembrane</keyword>
<keyword evidence="4 7" id="KW-1133">Transmembrane helix</keyword>
<evidence type="ECO:0000313" key="8">
    <source>
        <dbReference type="EMBL" id="AHG91699.1"/>
    </source>
</evidence>
<dbReference type="PANTHER" id="PTHR33529">
    <property type="entry name" value="SLR0882 PROTEIN-RELATED"/>
    <property type="match status" value="1"/>
</dbReference>
<dbReference type="Pfam" id="PF03739">
    <property type="entry name" value="LptF_LptG"/>
    <property type="match status" value="2"/>
</dbReference>
<feature type="compositionally biased region" description="Low complexity" evidence="6">
    <location>
        <begin position="377"/>
        <end position="387"/>
    </location>
</feature>
<evidence type="ECO:0000313" key="9">
    <source>
        <dbReference type="Proteomes" id="UP000019151"/>
    </source>
</evidence>
<dbReference type="AlphaFoldDB" id="W0RKW5"/>
<evidence type="ECO:0000256" key="5">
    <source>
        <dbReference type="ARBA" id="ARBA00023136"/>
    </source>
</evidence>
<dbReference type="GO" id="GO:0015920">
    <property type="term" value="P:lipopolysaccharide transport"/>
    <property type="evidence" value="ECO:0007669"/>
    <property type="project" value="TreeGrafter"/>
</dbReference>
<sequence>MKITSKYVLREHLGPLTFALGALTSLLLLNYIARKFGDLVGRGLPWTVIAKFFYLSVPFTIAMTLPMAVLVSVLYAFSRLASENEITAFKASGVSMGRLLGPVLWAATVVAVGMVLFNDQVLSRANHTLSTLQQDIARTTPTFVLKEQVLNEIGSESFLMRAAHIDPARNTMKEVTIYDMTQSAPRTIRADSGALGLMPNGKDLQLTLFTGSIDQLNDGKPDQLQRMFFDTQLVRVRDVVKAFDPTKAGQNDYKSDREMSICELQRAYIRARTEYMQARLDYDIAKADSLKRPHPKGLPKRKVFLGIGRLYCQAIQSLAQLGVRSLQAQQPPAAQPPATQPPATQPARPDTLKPDTTRRDTTRRDTTRRDTTRRDTAVTPAPATPAQTPVPPMTQPPPLPVPTATPIVPAPNAAIPPSTVPPATVPPATVPPSTVPPPPSGAGPSPLAMSSLALARLRLGETLGSMNNYDVEIHKKFALAVACIVFVLLGAPVALRFPRGGVGLVIGVSLFVFAAYYSFLIAGEELASRGMLPPWIAMWAANVLFTLVALPLVLRMGRIGGSNRGGGIGEWLDAVRFRMRRRRRAAASSSSSPARA</sequence>
<gene>
    <name evidence="8" type="ORF">J421_4162</name>
</gene>
<dbReference type="PANTHER" id="PTHR33529:SF2">
    <property type="entry name" value="LIPOPOLYSACCHARIDE EXPORT SYSTEM PERMEASE PROTEIN LPTG"/>
    <property type="match status" value="1"/>
</dbReference>
<comment type="subcellular location">
    <subcellularLocation>
        <location evidence="1">Cell membrane</location>
        <topology evidence="1">Multi-pass membrane protein</topology>
    </subcellularLocation>
</comment>
<feature type="transmembrane region" description="Helical" evidence="7">
    <location>
        <begin position="535"/>
        <end position="554"/>
    </location>
</feature>
<protein>
    <submittedName>
        <fullName evidence="8">Permease YjgP/YjgQ family protein</fullName>
    </submittedName>
</protein>
<dbReference type="eggNOG" id="COG0795">
    <property type="taxonomic scope" value="Bacteria"/>
</dbReference>
<accession>W0RKW5</accession>
<evidence type="ECO:0000256" key="2">
    <source>
        <dbReference type="ARBA" id="ARBA00022475"/>
    </source>
</evidence>
<evidence type="ECO:0000256" key="3">
    <source>
        <dbReference type="ARBA" id="ARBA00022692"/>
    </source>
</evidence>
<feature type="region of interest" description="Disordered" evidence="6">
    <location>
        <begin position="327"/>
        <end position="444"/>
    </location>
</feature>
<feature type="compositionally biased region" description="Pro residues" evidence="6">
    <location>
        <begin position="418"/>
        <end position="441"/>
    </location>
</feature>
<dbReference type="OrthoDB" id="1096108at2"/>
<organism evidence="8 9">
    <name type="scientific">Gemmatirosa kalamazoonensis</name>
    <dbReference type="NCBI Taxonomy" id="861299"/>
    <lineage>
        <taxon>Bacteria</taxon>
        <taxon>Pseudomonadati</taxon>
        <taxon>Gemmatimonadota</taxon>
        <taxon>Gemmatimonadia</taxon>
        <taxon>Gemmatimonadales</taxon>
        <taxon>Gemmatimonadaceae</taxon>
        <taxon>Gemmatirosa</taxon>
    </lineage>
</organism>
<feature type="transmembrane region" description="Helical" evidence="7">
    <location>
        <begin position="477"/>
        <end position="495"/>
    </location>
</feature>
<dbReference type="RefSeq" id="WP_025413142.1">
    <property type="nucleotide sequence ID" value="NZ_CP007128.1"/>
</dbReference>
<reference evidence="8 9" key="1">
    <citation type="journal article" date="2014" name="Genome Announc.">
        <title>Genome Sequence and Methylome of Soil Bacterium Gemmatirosa kalamazoonensis KBS708T, a Member of the Rarely Cultivated Gemmatimonadetes Phylum.</title>
        <authorList>
            <person name="Debruyn J.M."/>
            <person name="Radosevich M."/>
            <person name="Wommack K.E."/>
            <person name="Polson S.W."/>
            <person name="Hauser L.J."/>
            <person name="Fawaz M.N."/>
            <person name="Korlach J."/>
            <person name="Tsai Y.C."/>
        </authorList>
    </citation>
    <scope>NUCLEOTIDE SEQUENCE [LARGE SCALE GENOMIC DNA]</scope>
    <source>
        <strain evidence="8 9">KBS708</strain>
    </source>
</reference>
<dbReference type="HOGENOM" id="CLU_028799_6_0_0"/>
<feature type="transmembrane region" description="Helical" evidence="7">
    <location>
        <begin position="99"/>
        <end position="117"/>
    </location>
</feature>
<dbReference type="InterPro" id="IPR005495">
    <property type="entry name" value="LptG/LptF_permease"/>
</dbReference>
<dbReference type="GO" id="GO:0043190">
    <property type="term" value="C:ATP-binding cassette (ABC) transporter complex"/>
    <property type="evidence" value="ECO:0007669"/>
    <property type="project" value="TreeGrafter"/>
</dbReference>
<keyword evidence="5 7" id="KW-0472">Membrane</keyword>
<evidence type="ECO:0000256" key="1">
    <source>
        <dbReference type="ARBA" id="ARBA00004651"/>
    </source>
</evidence>
<dbReference type="KEGG" id="gba:J421_4162"/>
<feature type="transmembrane region" description="Helical" evidence="7">
    <location>
        <begin position="502"/>
        <end position="523"/>
    </location>
</feature>
<feature type="compositionally biased region" description="Pro residues" evidence="6">
    <location>
        <begin position="333"/>
        <end position="344"/>
    </location>
</feature>
<proteinExistence type="predicted"/>